<evidence type="ECO:0000256" key="3">
    <source>
        <dbReference type="SAM" id="MobiDB-lite"/>
    </source>
</evidence>
<dbReference type="InterPro" id="IPR011043">
    <property type="entry name" value="Gal_Oxase/kelch_b-propeller"/>
</dbReference>
<reference evidence="4" key="2">
    <citation type="journal article" date="2021" name="Microbiome">
        <title>Successional dynamics and alternative stable states in a saline activated sludge microbial community over 9 years.</title>
        <authorList>
            <person name="Wang Y."/>
            <person name="Ye J."/>
            <person name="Ju F."/>
            <person name="Liu L."/>
            <person name="Boyd J.A."/>
            <person name="Deng Y."/>
            <person name="Parks D.H."/>
            <person name="Jiang X."/>
            <person name="Yin X."/>
            <person name="Woodcroft B.J."/>
            <person name="Tyson G.W."/>
            <person name="Hugenholtz P."/>
            <person name="Polz M.F."/>
            <person name="Zhang T."/>
        </authorList>
    </citation>
    <scope>NUCLEOTIDE SEQUENCE</scope>
    <source>
        <strain evidence="4">HKST-UBA02</strain>
    </source>
</reference>
<protein>
    <recommendedName>
        <fullName evidence="6">Kelch-like protein</fullName>
    </recommendedName>
</protein>
<evidence type="ECO:0008006" key="6">
    <source>
        <dbReference type="Google" id="ProtNLM"/>
    </source>
</evidence>
<dbReference type="InterPro" id="IPR015915">
    <property type="entry name" value="Kelch-typ_b-propeller"/>
</dbReference>
<evidence type="ECO:0000256" key="2">
    <source>
        <dbReference type="ARBA" id="ARBA00022737"/>
    </source>
</evidence>
<accession>A0A956NHA8</accession>
<reference evidence="4" key="1">
    <citation type="submission" date="2020-04" db="EMBL/GenBank/DDBJ databases">
        <authorList>
            <person name="Zhang T."/>
        </authorList>
    </citation>
    <scope>NUCLEOTIDE SEQUENCE</scope>
    <source>
        <strain evidence="4">HKST-UBA02</strain>
    </source>
</reference>
<feature type="compositionally biased region" description="Polar residues" evidence="3">
    <location>
        <begin position="398"/>
        <end position="409"/>
    </location>
</feature>
<name>A0A956NHA8_UNCEI</name>
<organism evidence="4 5">
    <name type="scientific">Eiseniibacteriota bacterium</name>
    <dbReference type="NCBI Taxonomy" id="2212470"/>
    <lineage>
        <taxon>Bacteria</taxon>
        <taxon>Candidatus Eiseniibacteriota</taxon>
    </lineage>
</organism>
<evidence type="ECO:0000313" key="5">
    <source>
        <dbReference type="Proteomes" id="UP000739538"/>
    </source>
</evidence>
<dbReference type="EMBL" id="JAGQHS010000286">
    <property type="protein sequence ID" value="MCA9759208.1"/>
    <property type="molecule type" value="Genomic_DNA"/>
</dbReference>
<dbReference type="Proteomes" id="UP000739538">
    <property type="component" value="Unassembled WGS sequence"/>
</dbReference>
<dbReference type="Gene3D" id="2.130.10.80">
    <property type="entry name" value="Galactose oxidase/kelch, beta-propeller"/>
    <property type="match status" value="1"/>
</dbReference>
<dbReference type="PANTHER" id="PTHR46344">
    <property type="entry name" value="OS02G0202900 PROTEIN"/>
    <property type="match status" value="1"/>
</dbReference>
<dbReference type="Gene3D" id="2.120.10.80">
    <property type="entry name" value="Kelch-type beta propeller"/>
    <property type="match status" value="2"/>
</dbReference>
<evidence type="ECO:0000256" key="1">
    <source>
        <dbReference type="ARBA" id="ARBA00022441"/>
    </source>
</evidence>
<dbReference type="PANTHER" id="PTHR46344:SF27">
    <property type="entry name" value="KELCH REPEAT SUPERFAMILY PROTEIN"/>
    <property type="match status" value="1"/>
</dbReference>
<feature type="region of interest" description="Disordered" evidence="3">
    <location>
        <begin position="388"/>
        <end position="409"/>
    </location>
</feature>
<gene>
    <name evidence="4" type="ORF">KDA27_25665</name>
</gene>
<dbReference type="InterPro" id="IPR037293">
    <property type="entry name" value="Gal_Oxidase_central_sf"/>
</dbReference>
<evidence type="ECO:0000313" key="4">
    <source>
        <dbReference type="EMBL" id="MCA9759208.1"/>
    </source>
</evidence>
<feature type="region of interest" description="Disordered" evidence="3">
    <location>
        <begin position="31"/>
        <end position="56"/>
    </location>
</feature>
<dbReference type="SUPFAM" id="SSF50965">
    <property type="entry name" value="Galactose oxidase, central domain"/>
    <property type="match status" value="1"/>
</dbReference>
<keyword evidence="1" id="KW-0880">Kelch repeat</keyword>
<comment type="caution">
    <text evidence="4">The sequence shown here is derived from an EMBL/GenBank/DDBJ whole genome shotgun (WGS) entry which is preliminary data.</text>
</comment>
<dbReference type="SMART" id="SM00612">
    <property type="entry name" value="Kelch"/>
    <property type="match status" value="5"/>
</dbReference>
<dbReference type="AlphaFoldDB" id="A0A956NHA8"/>
<dbReference type="InterPro" id="IPR006652">
    <property type="entry name" value="Kelch_1"/>
</dbReference>
<dbReference type="Pfam" id="PF01344">
    <property type="entry name" value="Kelch_1"/>
    <property type="match status" value="3"/>
</dbReference>
<feature type="non-terminal residue" evidence="4">
    <location>
        <position position="409"/>
    </location>
</feature>
<keyword evidence="2" id="KW-0677">Repeat</keyword>
<sequence length="409" mass="42921">MRRVWCVLGMAAVAALGVGSDRVAVMDATSQGLPSVRGDGNPASASSLSGTLEPLPPMSARRAAHTASSLPDGRVLVAGGFVAMATSSQAHQSNDAEIFLPNEKRFAPLPRMVMSRQSHTATLLTNGTVLLAGGYDESGEVTPSAEIFDPKSDTFAPVGSMLHARAGHVAVQLDDGRVLLVGGVGPNWSFLSSAEIYDPATGRFSVTGGMETARESHVAVRLEDGRVLVTGGHRGRRSDIEIFRSSEIYDPLTKRFRPAASMKIPRHKHDAVLLPDGRILVTGGADERDSQGVYDSTELFDPDAEIFTLGPAMQLGHYKHAGTSWVLPNGNVLVSGGAASAELFDVVHGTFRVVDGAAHLSGQFSASALLEAGAVLVSGGYGGGTGPRDEAWLYRPPVTQTSPVRTKTS</sequence>
<proteinExistence type="predicted"/>